<protein>
    <submittedName>
        <fullName evidence="2">Uncharacterized protein</fullName>
    </submittedName>
</protein>
<name>A0ABX0U7P9_9SPHN</name>
<evidence type="ECO:0000313" key="3">
    <source>
        <dbReference type="Proteomes" id="UP000788153"/>
    </source>
</evidence>
<organism evidence="2 3">
    <name type="scientific">Sphingomonas japonica</name>
    <dbReference type="NCBI Taxonomy" id="511662"/>
    <lineage>
        <taxon>Bacteria</taxon>
        <taxon>Pseudomonadati</taxon>
        <taxon>Pseudomonadota</taxon>
        <taxon>Alphaproteobacteria</taxon>
        <taxon>Sphingomonadales</taxon>
        <taxon>Sphingomonadaceae</taxon>
        <taxon>Sphingomonas</taxon>
    </lineage>
</organism>
<sequence length="228" mass="24882">MTDDPRLAIGGNNPPVFDIHAINIEDLFALISDTVAGGTVTTDEQEAALDGLLDNARDARKAADAARADEKRPHDEAAKAVQTKWKPLLERCDLATAEIKRLLTPYRVAKQAAKDEAARKAREEAAAKEKAAQDALRQSDNLQTRFAAEEQIKQASKLKAVANKVDRSATGLRTSYVVEMVDALAYARWAWTNRNEQYLAMLCELASAEGRGADAIPGLKLNIERKAA</sequence>
<evidence type="ECO:0000313" key="2">
    <source>
        <dbReference type="EMBL" id="NIJ24798.1"/>
    </source>
</evidence>
<evidence type="ECO:0000256" key="1">
    <source>
        <dbReference type="SAM" id="Coils"/>
    </source>
</evidence>
<gene>
    <name evidence="2" type="ORF">FHT01_002340</name>
</gene>
<reference evidence="2 3" key="1">
    <citation type="submission" date="2020-03" db="EMBL/GenBank/DDBJ databases">
        <title>Genomic Encyclopedia of Type Strains, Phase IV (KMG-IV): sequencing the most valuable type-strain genomes for metagenomic binning, comparative biology and taxonomic classification.</title>
        <authorList>
            <person name="Goeker M."/>
        </authorList>
    </citation>
    <scope>NUCLEOTIDE SEQUENCE [LARGE SCALE GENOMIC DNA]</scope>
    <source>
        <strain evidence="2 3">DSM 22753</strain>
    </source>
</reference>
<proteinExistence type="predicted"/>
<comment type="caution">
    <text evidence="2">The sequence shown here is derived from an EMBL/GenBank/DDBJ whole genome shotgun (WGS) entry which is preliminary data.</text>
</comment>
<dbReference type="EMBL" id="JAASQP010000001">
    <property type="protein sequence ID" value="NIJ24798.1"/>
    <property type="molecule type" value="Genomic_DNA"/>
</dbReference>
<dbReference type="Proteomes" id="UP000788153">
    <property type="component" value="Unassembled WGS sequence"/>
</dbReference>
<dbReference type="RefSeq" id="WP_140047199.1">
    <property type="nucleotide sequence ID" value="NZ_BAAAEV010000001.1"/>
</dbReference>
<keyword evidence="3" id="KW-1185">Reference proteome</keyword>
<feature type="coiled-coil region" evidence="1">
    <location>
        <begin position="110"/>
        <end position="145"/>
    </location>
</feature>
<keyword evidence="1" id="KW-0175">Coiled coil</keyword>
<accession>A0ABX0U7P9</accession>